<evidence type="ECO:0000256" key="1">
    <source>
        <dbReference type="SAM" id="Coils"/>
    </source>
</evidence>
<dbReference type="Pfam" id="PF13094">
    <property type="entry name" value="CENP-Q"/>
    <property type="match status" value="1"/>
</dbReference>
<dbReference type="Proteomes" id="UP000244855">
    <property type="component" value="Unassembled WGS sequence"/>
</dbReference>
<evidence type="ECO:0000256" key="2">
    <source>
        <dbReference type="SAM" id="MobiDB-lite"/>
    </source>
</evidence>
<reference evidence="3 4" key="1">
    <citation type="journal article" date="2018" name="Sci. Rep.">
        <title>Comparative genomics provides insights into the lifestyle and reveals functional heterogeneity of dark septate endophytic fungi.</title>
        <authorList>
            <person name="Knapp D.G."/>
            <person name="Nemeth J.B."/>
            <person name="Barry K."/>
            <person name="Hainaut M."/>
            <person name="Henrissat B."/>
            <person name="Johnson J."/>
            <person name="Kuo A."/>
            <person name="Lim J.H.P."/>
            <person name="Lipzen A."/>
            <person name="Nolan M."/>
            <person name="Ohm R.A."/>
            <person name="Tamas L."/>
            <person name="Grigoriev I.V."/>
            <person name="Spatafora J.W."/>
            <person name="Nagy L.G."/>
            <person name="Kovacs G.M."/>
        </authorList>
    </citation>
    <scope>NUCLEOTIDE SEQUENCE [LARGE SCALE GENOMIC DNA]</scope>
    <source>
        <strain evidence="3 4">DSE2036</strain>
    </source>
</reference>
<feature type="compositionally biased region" description="Basic and acidic residues" evidence="2">
    <location>
        <begin position="1"/>
        <end position="28"/>
    </location>
</feature>
<sequence length="302" mass="34789">MDETAEKKGRPSTTRNEERPAKKQKEPSNTRNGDADDEPDEISEVQPQTRKYVQLVPRTRRIAQEKLDTWPQVSPQVLDQMVGMLRDAKKDIVNTQRDERRAMLADETLEALVRKLTRQLSSSKIPPQAKEMHFNIDKLTERYAQVFREVTTERHRKQLLKEQIKVAQHLLAKDQENLQQLEKNAKHWKAEWKHQEKHGRFHPLLEELDSIEAKGDGPEDIGLTAFKPTVNVRAAKLDVPGSNFADAELAQLVEQLRRNLESMQGNHEQIAGIDDAMQRAQVALDDVLFRHADARQYAALHV</sequence>
<feature type="region of interest" description="Disordered" evidence="2">
    <location>
        <begin position="1"/>
        <end position="51"/>
    </location>
</feature>
<dbReference type="InterPro" id="IPR025212">
    <property type="entry name" value="CAD_CENP-Q"/>
</dbReference>
<evidence type="ECO:0000313" key="4">
    <source>
        <dbReference type="Proteomes" id="UP000244855"/>
    </source>
</evidence>
<feature type="coiled-coil region" evidence="1">
    <location>
        <begin position="157"/>
        <end position="198"/>
    </location>
</feature>
<accession>A0A2V1D8H1</accession>
<keyword evidence="1" id="KW-0175">Coiled coil</keyword>
<name>A0A2V1D8H1_9PLEO</name>
<protein>
    <recommendedName>
        <fullName evidence="5">CENP-Q, a CENPA-CAD centromere complex subunit-domain-containing protein</fullName>
    </recommendedName>
</protein>
<evidence type="ECO:0008006" key="5">
    <source>
        <dbReference type="Google" id="ProtNLM"/>
    </source>
</evidence>
<keyword evidence="4" id="KW-1185">Reference proteome</keyword>
<dbReference type="EMBL" id="KZ805539">
    <property type="protein sequence ID" value="PVH94351.1"/>
    <property type="molecule type" value="Genomic_DNA"/>
</dbReference>
<dbReference type="OrthoDB" id="2420947at2759"/>
<proteinExistence type="predicted"/>
<organism evidence="3 4">
    <name type="scientific">Periconia macrospinosa</name>
    <dbReference type="NCBI Taxonomy" id="97972"/>
    <lineage>
        <taxon>Eukaryota</taxon>
        <taxon>Fungi</taxon>
        <taxon>Dikarya</taxon>
        <taxon>Ascomycota</taxon>
        <taxon>Pezizomycotina</taxon>
        <taxon>Dothideomycetes</taxon>
        <taxon>Pleosporomycetidae</taxon>
        <taxon>Pleosporales</taxon>
        <taxon>Massarineae</taxon>
        <taxon>Periconiaceae</taxon>
        <taxon>Periconia</taxon>
    </lineage>
</organism>
<evidence type="ECO:0000313" key="3">
    <source>
        <dbReference type="EMBL" id="PVH94351.1"/>
    </source>
</evidence>
<dbReference type="STRING" id="97972.A0A2V1D8H1"/>
<gene>
    <name evidence="3" type="ORF">DM02DRAFT_618695</name>
</gene>
<dbReference type="AlphaFoldDB" id="A0A2V1D8H1"/>